<dbReference type="AlphaFoldDB" id="A0A1L9C6W5"/>
<organism evidence="5 8">
    <name type="scientific">Methanohalophilus portucalensis FDF-1</name>
    <dbReference type="NCBI Taxonomy" id="523843"/>
    <lineage>
        <taxon>Archaea</taxon>
        <taxon>Methanobacteriati</taxon>
        <taxon>Methanobacteriota</taxon>
        <taxon>Stenosarchaea group</taxon>
        <taxon>Methanomicrobia</taxon>
        <taxon>Methanosarcinales</taxon>
        <taxon>Methanosarcinaceae</taxon>
        <taxon>Methanohalophilus</taxon>
    </lineage>
</organism>
<dbReference type="GO" id="GO:0016887">
    <property type="term" value="F:ATP hydrolysis activity"/>
    <property type="evidence" value="ECO:0007669"/>
    <property type="project" value="InterPro"/>
</dbReference>
<dbReference type="SMART" id="SM00382">
    <property type="entry name" value="AAA"/>
    <property type="match status" value="1"/>
</dbReference>
<dbReference type="InterPro" id="IPR003593">
    <property type="entry name" value="AAA+_ATPase"/>
</dbReference>
<dbReference type="FunFam" id="3.40.50.300:FF:000032">
    <property type="entry name" value="Export ABC transporter ATP-binding protein"/>
    <property type="match status" value="1"/>
</dbReference>
<proteinExistence type="predicted"/>
<evidence type="ECO:0000313" key="6">
    <source>
        <dbReference type="EMBL" id="RNI11277.1"/>
    </source>
</evidence>
<dbReference type="Proteomes" id="UP000185713">
    <property type="component" value="Unassembled WGS sequence"/>
</dbReference>
<dbReference type="CDD" id="cd03255">
    <property type="entry name" value="ABC_MJ0796_LolCDE_FtsE"/>
    <property type="match status" value="1"/>
</dbReference>
<evidence type="ECO:0000313" key="5">
    <source>
        <dbReference type="EMBL" id="OJH50275.1"/>
    </source>
</evidence>
<dbReference type="InterPro" id="IPR027417">
    <property type="entry name" value="P-loop_NTPase"/>
</dbReference>
<dbReference type="Pfam" id="PF00005">
    <property type="entry name" value="ABC_tran"/>
    <property type="match status" value="1"/>
</dbReference>
<dbReference type="EMBL" id="RJJH01000011">
    <property type="protein sequence ID" value="RNI11277.1"/>
    <property type="molecule type" value="Genomic_DNA"/>
</dbReference>
<dbReference type="GO" id="GO:0005524">
    <property type="term" value="F:ATP binding"/>
    <property type="evidence" value="ECO:0007669"/>
    <property type="project" value="UniProtKB-KW"/>
</dbReference>
<gene>
    <name evidence="6" type="ORF">EFE41_06910</name>
    <name evidence="5" type="ORF">MPF_0063</name>
    <name evidence="7" type="ORF">SAMN06264941_0066</name>
</gene>
<reference evidence="6 10" key="4">
    <citation type="submission" date="2018-10" db="EMBL/GenBank/DDBJ databases">
        <title>Cultivation of a novel Methanohalophilus strain from Kebrit Deep of the Red Sea and a genomic comparison of members of the genus Methanohalophilus.</title>
        <authorList>
            <person name="Guan Y."/>
            <person name="Ngugi D.K."/>
            <person name="Stingl U."/>
        </authorList>
    </citation>
    <scope>NUCLEOTIDE SEQUENCE [LARGE SCALE GENOMIC DNA]</scope>
    <source>
        <strain evidence="6 10">DSM 7471</strain>
    </source>
</reference>
<dbReference type="Gene3D" id="3.40.50.300">
    <property type="entry name" value="P-loop containing nucleotide triphosphate hydrolases"/>
    <property type="match status" value="1"/>
</dbReference>
<dbReference type="RefSeq" id="WP_072357866.1">
    <property type="nucleotide sequence ID" value="NZ_FXBN01000001.1"/>
</dbReference>
<dbReference type="InterPro" id="IPR015854">
    <property type="entry name" value="ABC_transpr_LolD-like"/>
</dbReference>
<accession>A0A1L9C6W5</accession>
<keyword evidence="1" id="KW-0813">Transport</keyword>
<evidence type="ECO:0000313" key="7">
    <source>
        <dbReference type="EMBL" id="SMH28593.1"/>
    </source>
</evidence>
<reference evidence="5 8" key="1">
    <citation type="submission" date="2014-12" db="EMBL/GenBank/DDBJ databases">
        <title>The genome sequence of Methanohalophilus portucalensis strain FDF1.</title>
        <authorList>
            <person name="Lai M.-C."/>
            <person name="Lai S.-J."/>
        </authorList>
    </citation>
    <scope>NUCLEOTIDE SEQUENCE [LARGE SCALE GENOMIC DNA]</scope>
    <source>
        <strain evidence="5 8">FDF-1</strain>
    </source>
</reference>
<dbReference type="GO" id="GO:0098796">
    <property type="term" value="C:membrane protein complex"/>
    <property type="evidence" value="ECO:0007669"/>
    <property type="project" value="UniProtKB-ARBA"/>
</dbReference>
<feature type="domain" description="ABC transporter" evidence="4">
    <location>
        <begin position="6"/>
        <end position="227"/>
    </location>
</feature>
<dbReference type="InterPro" id="IPR017911">
    <property type="entry name" value="MacB-like_ATP-bd"/>
</dbReference>
<dbReference type="OrthoDB" id="31298at2157"/>
<dbReference type="PROSITE" id="PS00211">
    <property type="entry name" value="ABC_TRANSPORTER_1"/>
    <property type="match status" value="1"/>
</dbReference>
<dbReference type="EMBL" id="FXBN01000001">
    <property type="protein sequence ID" value="SMH28593.1"/>
    <property type="molecule type" value="Genomic_DNA"/>
</dbReference>
<dbReference type="EMBL" id="JWTK01000001">
    <property type="protein sequence ID" value="OJH50275.1"/>
    <property type="molecule type" value="Genomic_DNA"/>
</dbReference>
<dbReference type="PANTHER" id="PTHR24220">
    <property type="entry name" value="IMPORT ATP-BINDING PROTEIN"/>
    <property type="match status" value="1"/>
</dbReference>
<dbReference type="STRING" id="523843.SAMN06264941_0066"/>
<dbReference type="Proteomes" id="UP000278252">
    <property type="component" value="Unassembled WGS sequence"/>
</dbReference>
<evidence type="ECO:0000256" key="1">
    <source>
        <dbReference type="ARBA" id="ARBA00022448"/>
    </source>
</evidence>
<evidence type="ECO:0000256" key="2">
    <source>
        <dbReference type="ARBA" id="ARBA00022741"/>
    </source>
</evidence>
<dbReference type="GO" id="GO:0005886">
    <property type="term" value="C:plasma membrane"/>
    <property type="evidence" value="ECO:0007669"/>
    <property type="project" value="TreeGrafter"/>
</dbReference>
<evidence type="ECO:0000259" key="4">
    <source>
        <dbReference type="PROSITE" id="PS50893"/>
    </source>
</evidence>
<keyword evidence="3 5" id="KW-0067">ATP-binding</keyword>
<evidence type="ECO:0000313" key="8">
    <source>
        <dbReference type="Proteomes" id="UP000185713"/>
    </source>
</evidence>
<protein>
    <submittedName>
        <fullName evidence="6">ABC transporter ATP-binding protein</fullName>
    </submittedName>
    <submittedName>
        <fullName evidence="5">Macrolide export ATP-binding/permease protein MacB</fullName>
    </submittedName>
    <submittedName>
        <fullName evidence="7">Putative ABC transport system ATP-binding protein</fullName>
    </submittedName>
</protein>
<keyword evidence="2" id="KW-0547">Nucleotide-binding</keyword>
<evidence type="ECO:0000313" key="10">
    <source>
        <dbReference type="Proteomes" id="UP000278252"/>
    </source>
</evidence>
<reference evidence="7" key="3">
    <citation type="submission" date="2017-04" db="EMBL/GenBank/DDBJ databases">
        <authorList>
            <person name="Afonso C.L."/>
            <person name="Miller P.J."/>
            <person name="Scott M.A."/>
            <person name="Spackman E."/>
            <person name="Goraichik I."/>
            <person name="Dimitrov K.M."/>
            <person name="Suarez D.L."/>
            <person name="Swayne D.E."/>
        </authorList>
    </citation>
    <scope>NUCLEOTIDE SEQUENCE [LARGE SCALE GENOMIC DNA]</scope>
    <source>
        <strain evidence="7">FDF-1</strain>
    </source>
</reference>
<dbReference type="GO" id="GO:0022857">
    <property type="term" value="F:transmembrane transporter activity"/>
    <property type="evidence" value="ECO:0007669"/>
    <property type="project" value="TreeGrafter"/>
</dbReference>
<evidence type="ECO:0000313" key="9">
    <source>
        <dbReference type="Proteomes" id="UP000193969"/>
    </source>
</evidence>
<dbReference type="SUPFAM" id="SSF52540">
    <property type="entry name" value="P-loop containing nucleoside triphosphate hydrolases"/>
    <property type="match status" value="1"/>
</dbReference>
<dbReference type="InterPro" id="IPR003439">
    <property type="entry name" value="ABC_transporter-like_ATP-bd"/>
</dbReference>
<reference evidence="9" key="2">
    <citation type="submission" date="2017-04" db="EMBL/GenBank/DDBJ databases">
        <authorList>
            <person name="Varghese N."/>
            <person name="Submissions S."/>
        </authorList>
    </citation>
    <scope>NUCLEOTIDE SEQUENCE [LARGE SCALE GENOMIC DNA]</scope>
    <source>
        <strain evidence="9">FDF-1</strain>
    </source>
</reference>
<keyword evidence="9" id="KW-1185">Reference proteome</keyword>
<dbReference type="InterPro" id="IPR017871">
    <property type="entry name" value="ABC_transporter-like_CS"/>
</dbReference>
<dbReference type="PROSITE" id="PS50893">
    <property type="entry name" value="ABC_TRANSPORTER_2"/>
    <property type="match status" value="1"/>
</dbReference>
<evidence type="ECO:0000256" key="3">
    <source>
        <dbReference type="ARBA" id="ARBA00022840"/>
    </source>
</evidence>
<dbReference type="Proteomes" id="UP000193969">
    <property type="component" value="Unassembled WGS sequence"/>
</dbReference>
<name>A0A1L9C6W5_9EURY</name>
<sequence length="227" mass="25307">MATNIINMNNVSKTYLKNSHVVKAVDNVDLSVKRGEFLGIMGMSGSGKTTLINLIAGFDTPTSGKIMVDGFDLSTFNDEQFSQFRNKKIGMVFQQFNLIREFNVLQNVIVPSIIANKDYSTIVEIARRLLYEQGLEARLFHYPNELSGGEQQKVGIARSLMNDPTIVLVDEPTANLDRKSAEKIAGMLEGMHNNGKTLIVISHDQNILKNANRVITMEYGQLIHSTK</sequence>